<name>A0A0V1GZN7_9BILA</name>
<dbReference type="AlphaFoldDB" id="A0A0V1GZN7"/>
<organism evidence="1 2">
    <name type="scientific">Trichinella zimbabwensis</name>
    <dbReference type="NCBI Taxonomy" id="268475"/>
    <lineage>
        <taxon>Eukaryota</taxon>
        <taxon>Metazoa</taxon>
        <taxon>Ecdysozoa</taxon>
        <taxon>Nematoda</taxon>
        <taxon>Enoplea</taxon>
        <taxon>Dorylaimia</taxon>
        <taxon>Trichinellida</taxon>
        <taxon>Trichinellidae</taxon>
        <taxon>Trichinella</taxon>
    </lineage>
</organism>
<gene>
    <name evidence="1" type="ORF">T11_17687</name>
</gene>
<protein>
    <submittedName>
        <fullName evidence="1">Uncharacterized protein</fullName>
    </submittedName>
</protein>
<proteinExistence type="predicted"/>
<keyword evidence="2" id="KW-1185">Reference proteome</keyword>
<comment type="caution">
    <text evidence="1">The sequence shown here is derived from an EMBL/GenBank/DDBJ whole genome shotgun (WGS) entry which is preliminary data.</text>
</comment>
<evidence type="ECO:0000313" key="1">
    <source>
        <dbReference type="EMBL" id="KRZ03778.1"/>
    </source>
</evidence>
<dbReference type="EMBL" id="JYDP01000182">
    <property type="protein sequence ID" value="KRZ03778.1"/>
    <property type="molecule type" value="Genomic_DNA"/>
</dbReference>
<dbReference type="Proteomes" id="UP000055024">
    <property type="component" value="Unassembled WGS sequence"/>
</dbReference>
<evidence type="ECO:0000313" key="2">
    <source>
        <dbReference type="Proteomes" id="UP000055024"/>
    </source>
</evidence>
<sequence>MRGPAVQNGITGISRYKVCLLHHWISIEFGPGSNGLHQRIGAGLESQRYRRAACVLNLLIKIRIAHEHPIDTVHTCVGVIC</sequence>
<accession>A0A0V1GZN7</accession>
<reference evidence="1 2" key="1">
    <citation type="submission" date="2015-01" db="EMBL/GenBank/DDBJ databases">
        <title>Evolution of Trichinella species and genotypes.</title>
        <authorList>
            <person name="Korhonen P.K."/>
            <person name="Edoardo P."/>
            <person name="Giuseppe L.R."/>
            <person name="Gasser R.B."/>
        </authorList>
    </citation>
    <scope>NUCLEOTIDE SEQUENCE [LARGE SCALE GENOMIC DNA]</scope>
    <source>
        <strain evidence="1">ISS1029</strain>
    </source>
</reference>